<evidence type="ECO:0000313" key="2">
    <source>
        <dbReference type="EMBL" id="CAD7201336.1"/>
    </source>
</evidence>
<feature type="domain" description="Dynein heavy chain C-terminal" evidence="1">
    <location>
        <begin position="35"/>
        <end position="125"/>
    </location>
</feature>
<dbReference type="PANTHER" id="PTHR22878">
    <property type="entry name" value="DYNEIN HEAVY CHAIN 6, AXONEMAL-LIKE-RELATED"/>
    <property type="match status" value="1"/>
</dbReference>
<proteinExistence type="predicted"/>
<protein>
    <recommendedName>
        <fullName evidence="1">Dynein heavy chain C-terminal domain-containing protein</fullName>
    </recommendedName>
</protein>
<dbReference type="GO" id="GO:0007018">
    <property type="term" value="P:microtubule-based movement"/>
    <property type="evidence" value="ECO:0007669"/>
    <property type="project" value="InterPro"/>
</dbReference>
<dbReference type="AlphaFoldDB" id="A0A7R8ZDH3"/>
<dbReference type="GO" id="GO:0051959">
    <property type="term" value="F:dynein light intermediate chain binding"/>
    <property type="evidence" value="ECO:0007669"/>
    <property type="project" value="InterPro"/>
</dbReference>
<gene>
    <name evidence="2" type="ORF">TDIB3V08_LOCUS7537</name>
</gene>
<name>A0A7R8ZDH3_TIMDO</name>
<sequence length="129" mass="14676">MRSTKSLPDAIDELPLVNSPEVFGLHPNAEIGYFTQAAKEMWLHLVELQPQTGTVSGGISRDDFIDGVAKDILDKIPPLFEIDRVRKTYEMNITPTIVVLLQELERFNKLMDRMRITLSLLRKVLTVDP</sequence>
<dbReference type="GO" id="GO:0030286">
    <property type="term" value="C:dynein complex"/>
    <property type="evidence" value="ECO:0007669"/>
    <property type="project" value="InterPro"/>
</dbReference>
<dbReference type="InterPro" id="IPR026983">
    <property type="entry name" value="DHC"/>
</dbReference>
<organism evidence="2">
    <name type="scientific">Timema douglasi</name>
    <name type="common">Walking stick</name>
    <dbReference type="NCBI Taxonomy" id="61478"/>
    <lineage>
        <taxon>Eukaryota</taxon>
        <taxon>Metazoa</taxon>
        <taxon>Ecdysozoa</taxon>
        <taxon>Arthropoda</taxon>
        <taxon>Hexapoda</taxon>
        <taxon>Insecta</taxon>
        <taxon>Pterygota</taxon>
        <taxon>Neoptera</taxon>
        <taxon>Polyneoptera</taxon>
        <taxon>Phasmatodea</taxon>
        <taxon>Timematodea</taxon>
        <taxon>Timematoidea</taxon>
        <taxon>Timematidae</taxon>
        <taxon>Timema</taxon>
    </lineage>
</organism>
<dbReference type="GO" id="GO:0045505">
    <property type="term" value="F:dynein intermediate chain binding"/>
    <property type="evidence" value="ECO:0007669"/>
    <property type="project" value="InterPro"/>
</dbReference>
<dbReference type="Pfam" id="PF18199">
    <property type="entry name" value="Dynein_C"/>
    <property type="match status" value="1"/>
</dbReference>
<reference evidence="2" key="1">
    <citation type="submission" date="2020-11" db="EMBL/GenBank/DDBJ databases">
        <authorList>
            <person name="Tran Van P."/>
        </authorList>
    </citation>
    <scope>NUCLEOTIDE SEQUENCE</scope>
</reference>
<dbReference type="Gene3D" id="1.20.1270.280">
    <property type="match status" value="1"/>
</dbReference>
<accession>A0A7R8ZDH3</accession>
<evidence type="ECO:0000259" key="1">
    <source>
        <dbReference type="Pfam" id="PF18199"/>
    </source>
</evidence>
<dbReference type="EMBL" id="OA568268">
    <property type="protein sequence ID" value="CAD7201336.1"/>
    <property type="molecule type" value="Genomic_DNA"/>
</dbReference>
<dbReference type="PANTHER" id="PTHR22878:SF63">
    <property type="entry name" value="DYNEIN AXONEMAL HEAVY CHAIN 10"/>
    <property type="match status" value="1"/>
</dbReference>
<dbReference type="InterPro" id="IPR041228">
    <property type="entry name" value="Dynein_C"/>
</dbReference>